<dbReference type="RefSeq" id="WP_144160373.1">
    <property type="nucleotide sequence ID" value="NZ_CAUPKR010000001.1"/>
</dbReference>
<dbReference type="InterPro" id="IPR036510">
    <property type="entry name" value="Ribosomal_bS20_sf"/>
</dbReference>
<dbReference type="PANTHER" id="PTHR33398">
    <property type="entry name" value="30S RIBOSOMAL PROTEIN S20"/>
    <property type="match status" value="1"/>
</dbReference>
<reference evidence="9 10" key="1">
    <citation type="journal article" date="2011" name="Int. J. Syst. Evol. Microbiol.">
        <title>Allobacillus halotolerans gen. nov., sp. nov. isolated from shrimp paste.</title>
        <authorList>
            <person name="Sheu S.Y."/>
            <person name="Arun A.B."/>
            <person name="Jiang S.R."/>
            <person name="Young C.C."/>
            <person name="Chen W.M."/>
        </authorList>
    </citation>
    <scope>NUCLEOTIDE SEQUENCE [LARGE SCALE GENOMIC DNA]</scope>
    <source>
        <strain evidence="9 10">LMG 24826</strain>
    </source>
</reference>
<dbReference type="Proteomes" id="UP000812672">
    <property type="component" value="Unassembled WGS sequence"/>
</dbReference>
<evidence type="ECO:0000256" key="7">
    <source>
        <dbReference type="HAMAP-Rule" id="MF_00500"/>
    </source>
</evidence>
<dbReference type="GO" id="GO:0005840">
    <property type="term" value="C:ribosome"/>
    <property type="evidence" value="ECO:0007669"/>
    <property type="project" value="UniProtKB-KW"/>
</dbReference>
<evidence type="ECO:0000313" key="9">
    <source>
        <dbReference type="EMBL" id="MBU6080700.1"/>
    </source>
</evidence>
<evidence type="ECO:0000256" key="8">
    <source>
        <dbReference type="SAM" id="MobiDB-lite"/>
    </source>
</evidence>
<evidence type="ECO:0000313" key="10">
    <source>
        <dbReference type="Proteomes" id="UP000812672"/>
    </source>
</evidence>
<accession>A0ABS6GNJ8</accession>
<evidence type="ECO:0000256" key="2">
    <source>
        <dbReference type="ARBA" id="ARBA00022730"/>
    </source>
</evidence>
<evidence type="ECO:0000256" key="4">
    <source>
        <dbReference type="ARBA" id="ARBA00022980"/>
    </source>
</evidence>
<keyword evidence="5 7" id="KW-0687">Ribonucleoprotein</keyword>
<proteinExistence type="inferred from homology"/>
<comment type="caution">
    <text evidence="9">The sequence shown here is derived from an EMBL/GenBank/DDBJ whole genome shotgun (WGS) entry which is preliminary data.</text>
</comment>
<keyword evidence="10" id="KW-1185">Reference proteome</keyword>
<evidence type="ECO:0000256" key="3">
    <source>
        <dbReference type="ARBA" id="ARBA00022884"/>
    </source>
</evidence>
<protein>
    <recommendedName>
        <fullName evidence="6 7">Small ribosomal subunit protein bS20</fullName>
    </recommendedName>
</protein>
<sequence>MANTKSSTKRIRVNNEKRTGNQTIKSDMRSSMREVENHVRNNNVDEAKESLVTAVKKIDKAQQRGIIHKNNASRKKRTLMTKVNELTS</sequence>
<dbReference type="InterPro" id="IPR002583">
    <property type="entry name" value="Ribosomal_bS20"/>
</dbReference>
<gene>
    <name evidence="7 9" type="primary">rpsT</name>
    <name evidence="9" type="ORF">KQ486_06690</name>
</gene>
<keyword evidence="4 7" id="KW-0689">Ribosomal protein</keyword>
<dbReference type="Gene3D" id="1.20.58.110">
    <property type="entry name" value="Ribosomal protein S20"/>
    <property type="match status" value="1"/>
</dbReference>
<name>A0ABS6GNJ8_9BACI</name>
<evidence type="ECO:0000256" key="6">
    <source>
        <dbReference type="ARBA" id="ARBA00035136"/>
    </source>
</evidence>
<keyword evidence="3 7" id="KW-0694">RNA-binding</keyword>
<comment type="similarity">
    <text evidence="1 7">Belongs to the bacterial ribosomal protein bS20 family.</text>
</comment>
<dbReference type="EMBL" id="JAHLZF010000007">
    <property type="protein sequence ID" value="MBU6080700.1"/>
    <property type="molecule type" value="Genomic_DNA"/>
</dbReference>
<evidence type="ECO:0000256" key="5">
    <source>
        <dbReference type="ARBA" id="ARBA00023274"/>
    </source>
</evidence>
<dbReference type="Pfam" id="PF01649">
    <property type="entry name" value="Ribosomal_S20p"/>
    <property type="match status" value="1"/>
</dbReference>
<dbReference type="SUPFAM" id="SSF46992">
    <property type="entry name" value="Ribosomal protein S20"/>
    <property type="match status" value="1"/>
</dbReference>
<feature type="compositionally biased region" description="Basic and acidic residues" evidence="8">
    <location>
        <begin position="26"/>
        <end position="44"/>
    </location>
</feature>
<evidence type="ECO:0000256" key="1">
    <source>
        <dbReference type="ARBA" id="ARBA00007634"/>
    </source>
</evidence>
<dbReference type="PANTHER" id="PTHR33398:SF1">
    <property type="entry name" value="SMALL RIBOSOMAL SUBUNIT PROTEIN BS20C"/>
    <property type="match status" value="1"/>
</dbReference>
<comment type="function">
    <text evidence="7">Binds directly to 16S ribosomal RNA.</text>
</comment>
<organism evidence="9 10">
    <name type="scientific">Allobacillus halotolerans</name>
    <dbReference type="NCBI Taxonomy" id="570278"/>
    <lineage>
        <taxon>Bacteria</taxon>
        <taxon>Bacillati</taxon>
        <taxon>Bacillota</taxon>
        <taxon>Bacilli</taxon>
        <taxon>Bacillales</taxon>
        <taxon>Bacillaceae</taxon>
        <taxon>Allobacillus</taxon>
    </lineage>
</organism>
<feature type="region of interest" description="Disordered" evidence="8">
    <location>
        <begin position="1"/>
        <end position="44"/>
    </location>
</feature>
<dbReference type="HAMAP" id="MF_00500">
    <property type="entry name" value="Ribosomal_bS20"/>
    <property type="match status" value="1"/>
</dbReference>
<dbReference type="NCBIfam" id="TIGR00029">
    <property type="entry name" value="S20"/>
    <property type="match status" value="1"/>
</dbReference>
<keyword evidence="2 7" id="KW-0699">rRNA-binding</keyword>